<proteinExistence type="predicted"/>
<dbReference type="Proteomes" id="UP000709295">
    <property type="component" value="Unassembled WGS sequence"/>
</dbReference>
<sequence length="106" mass="12339">MNVSSFECKYLFSTSKLRKMTRGKRLSDDDRSRIVSAYKFFLEGRTRELVQQCLGAPTRTVALIWRAYKTKEGSDTFEESTGGRGATSMVKMITFKILYRKFNWDL</sequence>
<organism evidence="1 2">
    <name type="scientific">Phytophthora aleatoria</name>
    <dbReference type="NCBI Taxonomy" id="2496075"/>
    <lineage>
        <taxon>Eukaryota</taxon>
        <taxon>Sar</taxon>
        <taxon>Stramenopiles</taxon>
        <taxon>Oomycota</taxon>
        <taxon>Peronosporomycetes</taxon>
        <taxon>Peronosporales</taxon>
        <taxon>Peronosporaceae</taxon>
        <taxon>Phytophthora</taxon>
    </lineage>
</organism>
<accession>A0A8J5IZM5</accession>
<evidence type="ECO:0000313" key="1">
    <source>
        <dbReference type="EMBL" id="KAG6967289.1"/>
    </source>
</evidence>
<protein>
    <submittedName>
        <fullName evidence="1">Uncharacterized protein</fullName>
    </submittedName>
</protein>
<evidence type="ECO:0000313" key="2">
    <source>
        <dbReference type="Proteomes" id="UP000709295"/>
    </source>
</evidence>
<gene>
    <name evidence="1" type="ORF">JG688_00006382</name>
</gene>
<dbReference type="EMBL" id="JAENGY010000277">
    <property type="protein sequence ID" value="KAG6967289.1"/>
    <property type="molecule type" value="Genomic_DNA"/>
</dbReference>
<dbReference type="AlphaFoldDB" id="A0A8J5IZM5"/>
<reference evidence="1" key="1">
    <citation type="submission" date="2021-01" db="EMBL/GenBank/DDBJ databases">
        <title>Phytophthora aleatoria, a newly-described species from Pinus radiata is distinct from Phytophthora cactorum isolates based on comparative genomics.</title>
        <authorList>
            <person name="Mcdougal R."/>
            <person name="Panda P."/>
            <person name="Williams N."/>
            <person name="Studholme D.J."/>
        </authorList>
    </citation>
    <scope>NUCLEOTIDE SEQUENCE</scope>
    <source>
        <strain evidence="1">NZFS 4037</strain>
    </source>
</reference>
<name>A0A8J5IZM5_9STRA</name>
<comment type="caution">
    <text evidence="1">The sequence shown here is derived from an EMBL/GenBank/DDBJ whole genome shotgun (WGS) entry which is preliminary data.</text>
</comment>
<keyword evidence="2" id="KW-1185">Reference proteome</keyword>